<dbReference type="HOGENOM" id="CLU_1039892_0_0_1"/>
<organism evidence="1 2">
    <name type="scientific">Emiliania huxleyi (strain CCMP1516)</name>
    <dbReference type="NCBI Taxonomy" id="280463"/>
    <lineage>
        <taxon>Eukaryota</taxon>
        <taxon>Haptista</taxon>
        <taxon>Haptophyta</taxon>
        <taxon>Prymnesiophyceae</taxon>
        <taxon>Isochrysidales</taxon>
        <taxon>Noelaerhabdaceae</taxon>
        <taxon>Emiliania</taxon>
    </lineage>
</organism>
<evidence type="ECO:0008006" key="3">
    <source>
        <dbReference type="Google" id="ProtNLM"/>
    </source>
</evidence>
<dbReference type="PaxDb" id="2903-EOD37370"/>
<protein>
    <recommendedName>
        <fullName evidence="3">RRM domain-containing protein</fullName>
    </recommendedName>
</protein>
<evidence type="ECO:0000313" key="2">
    <source>
        <dbReference type="Proteomes" id="UP000013827"/>
    </source>
</evidence>
<dbReference type="GeneID" id="17282640"/>
<evidence type="ECO:0000313" key="1">
    <source>
        <dbReference type="EnsemblProtists" id="EOD37370"/>
    </source>
</evidence>
<dbReference type="RefSeq" id="XP_005789799.1">
    <property type="nucleotide sequence ID" value="XM_005789742.1"/>
</dbReference>
<name>A0A0D3KNN5_EMIH1</name>
<dbReference type="KEGG" id="ehx:EMIHUDRAFT_362121"/>
<keyword evidence="2" id="KW-1185">Reference proteome</keyword>
<reference evidence="2" key="1">
    <citation type="journal article" date="2013" name="Nature">
        <title>Pan genome of the phytoplankton Emiliania underpins its global distribution.</title>
        <authorList>
            <person name="Read B.A."/>
            <person name="Kegel J."/>
            <person name="Klute M.J."/>
            <person name="Kuo A."/>
            <person name="Lefebvre S.C."/>
            <person name="Maumus F."/>
            <person name="Mayer C."/>
            <person name="Miller J."/>
            <person name="Monier A."/>
            <person name="Salamov A."/>
            <person name="Young J."/>
            <person name="Aguilar M."/>
            <person name="Claverie J.M."/>
            <person name="Frickenhaus S."/>
            <person name="Gonzalez K."/>
            <person name="Herman E.K."/>
            <person name="Lin Y.C."/>
            <person name="Napier J."/>
            <person name="Ogata H."/>
            <person name="Sarno A.F."/>
            <person name="Shmutz J."/>
            <person name="Schroeder D."/>
            <person name="de Vargas C."/>
            <person name="Verret F."/>
            <person name="von Dassow P."/>
            <person name="Valentin K."/>
            <person name="Van de Peer Y."/>
            <person name="Wheeler G."/>
            <person name="Dacks J.B."/>
            <person name="Delwiche C.F."/>
            <person name="Dyhrman S.T."/>
            <person name="Glockner G."/>
            <person name="John U."/>
            <person name="Richards T."/>
            <person name="Worden A.Z."/>
            <person name="Zhang X."/>
            <person name="Grigoriev I.V."/>
            <person name="Allen A.E."/>
            <person name="Bidle K."/>
            <person name="Borodovsky M."/>
            <person name="Bowler C."/>
            <person name="Brownlee C."/>
            <person name="Cock J.M."/>
            <person name="Elias M."/>
            <person name="Gladyshev V.N."/>
            <person name="Groth M."/>
            <person name="Guda C."/>
            <person name="Hadaegh A."/>
            <person name="Iglesias-Rodriguez M.D."/>
            <person name="Jenkins J."/>
            <person name="Jones B.M."/>
            <person name="Lawson T."/>
            <person name="Leese F."/>
            <person name="Lindquist E."/>
            <person name="Lobanov A."/>
            <person name="Lomsadze A."/>
            <person name="Malik S.B."/>
            <person name="Marsh M.E."/>
            <person name="Mackinder L."/>
            <person name="Mock T."/>
            <person name="Mueller-Roeber B."/>
            <person name="Pagarete A."/>
            <person name="Parker M."/>
            <person name="Probert I."/>
            <person name="Quesneville H."/>
            <person name="Raines C."/>
            <person name="Rensing S.A."/>
            <person name="Riano-Pachon D.M."/>
            <person name="Richier S."/>
            <person name="Rokitta S."/>
            <person name="Shiraiwa Y."/>
            <person name="Soanes D.M."/>
            <person name="van der Giezen M."/>
            <person name="Wahlund T.M."/>
            <person name="Williams B."/>
            <person name="Wilson W."/>
            <person name="Wolfe G."/>
            <person name="Wurch L.L."/>
        </authorList>
    </citation>
    <scope>NUCLEOTIDE SEQUENCE</scope>
</reference>
<proteinExistence type="predicted"/>
<sequence length="268" mass="27765">MVSSAPSSAPPAAAQLAAPLAALGFVARWTARVAFVLSILSTPFLNVHATALSIALPPPQLQPSAQVLAATQTMLVAVRAKLSAYLVAAKLVAAGAFPSGALPPLPPLPSLPAFQVSAATTQTLLALGAHFAGGFAIAAAGTSLVCMAFPTASPPLHAPEPAPPREPSTLQTVPKAAPRRLLKMSVRGLDARVSPRRLLHEFPQALRVDALYHKSSGSRTIVVLTFDAQSPPSARSSTALGTRLNAVVRSPEACSEYTLKQWAREEDA</sequence>
<dbReference type="Proteomes" id="UP000013827">
    <property type="component" value="Unassembled WGS sequence"/>
</dbReference>
<dbReference type="AlphaFoldDB" id="A0A0D3KNN5"/>
<reference evidence="1" key="2">
    <citation type="submission" date="2024-10" db="UniProtKB">
        <authorList>
            <consortium name="EnsemblProtists"/>
        </authorList>
    </citation>
    <scope>IDENTIFICATION</scope>
</reference>
<accession>A0A0D3KNN5</accession>
<dbReference type="EnsemblProtists" id="EOD37370">
    <property type="protein sequence ID" value="EOD37370"/>
    <property type="gene ID" value="EMIHUDRAFT_362121"/>
</dbReference>